<evidence type="ECO:0000313" key="16">
    <source>
        <dbReference type="EMBL" id="ROQ00502.1"/>
    </source>
</evidence>
<keyword evidence="17" id="KW-1185">Reference proteome</keyword>
<dbReference type="InterPro" id="IPR009075">
    <property type="entry name" value="AcylCo_DH/oxidase_C"/>
</dbReference>
<evidence type="ECO:0000256" key="3">
    <source>
        <dbReference type="ARBA" id="ARBA00022630"/>
    </source>
</evidence>
<dbReference type="GO" id="GO:0050660">
    <property type="term" value="F:flavin adenine dinucleotide binding"/>
    <property type="evidence" value="ECO:0007669"/>
    <property type="project" value="InterPro"/>
</dbReference>
<comment type="cofactor">
    <cofactor evidence="1 12">
        <name>FAD</name>
        <dbReference type="ChEBI" id="CHEBI:57692"/>
    </cofactor>
</comment>
<reference evidence="16 17" key="1">
    <citation type="submission" date="2018-11" db="EMBL/GenBank/DDBJ databases">
        <title>Genomic Encyclopedia of Type Strains, Phase IV (KMG-IV): sequencing the most valuable type-strain genomes for metagenomic binning, comparative biology and taxonomic classification.</title>
        <authorList>
            <person name="Goeker M."/>
        </authorList>
    </citation>
    <scope>NUCLEOTIDE SEQUENCE [LARGE SCALE GENOMIC DNA]</scope>
    <source>
        <strain evidence="16 17">DSM 5900</strain>
    </source>
</reference>
<keyword evidence="4 12" id="KW-0274">FAD</keyword>
<dbReference type="AlphaFoldDB" id="A0A3N1M434"/>
<dbReference type="Pfam" id="PF02771">
    <property type="entry name" value="Acyl-CoA_dh_N"/>
    <property type="match status" value="1"/>
</dbReference>
<dbReference type="InterPro" id="IPR013786">
    <property type="entry name" value="AcylCoA_DH/ox_N"/>
</dbReference>
<evidence type="ECO:0000256" key="8">
    <source>
        <dbReference type="ARBA" id="ARBA00066461"/>
    </source>
</evidence>
<evidence type="ECO:0000313" key="17">
    <source>
        <dbReference type="Proteomes" id="UP000278222"/>
    </source>
</evidence>
<evidence type="ECO:0000256" key="10">
    <source>
        <dbReference type="ARBA" id="ARBA00068311"/>
    </source>
</evidence>
<dbReference type="Gene3D" id="2.40.110.10">
    <property type="entry name" value="Butyryl-CoA Dehydrogenase, subunit A, domain 2"/>
    <property type="match status" value="1"/>
</dbReference>
<dbReference type="FunFam" id="2.40.110.10:FF:000009">
    <property type="entry name" value="Acyl-CoA dehydrogenase"/>
    <property type="match status" value="1"/>
</dbReference>
<evidence type="ECO:0000256" key="12">
    <source>
        <dbReference type="RuleBase" id="RU362125"/>
    </source>
</evidence>
<dbReference type="InterPro" id="IPR006089">
    <property type="entry name" value="Acyl-CoA_DH_CS"/>
</dbReference>
<dbReference type="Proteomes" id="UP000278222">
    <property type="component" value="Unassembled WGS sequence"/>
</dbReference>
<evidence type="ECO:0000259" key="13">
    <source>
        <dbReference type="Pfam" id="PF00441"/>
    </source>
</evidence>
<gene>
    <name evidence="16" type="ORF">EDC65_2301</name>
</gene>
<dbReference type="InterPro" id="IPR036250">
    <property type="entry name" value="AcylCo_DH-like_C"/>
</dbReference>
<dbReference type="InterPro" id="IPR006091">
    <property type="entry name" value="Acyl-CoA_Oxase/DH_mid-dom"/>
</dbReference>
<dbReference type="InterPro" id="IPR037069">
    <property type="entry name" value="AcylCoA_DH/ox_N_sf"/>
</dbReference>
<organism evidence="16 17">
    <name type="scientific">Stella humosa</name>
    <dbReference type="NCBI Taxonomy" id="94"/>
    <lineage>
        <taxon>Bacteria</taxon>
        <taxon>Pseudomonadati</taxon>
        <taxon>Pseudomonadota</taxon>
        <taxon>Alphaproteobacteria</taxon>
        <taxon>Rhodospirillales</taxon>
        <taxon>Stellaceae</taxon>
        <taxon>Stella</taxon>
    </lineage>
</organism>
<feature type="domain" description="Acyl-CoA oxidase/dehydrogenase middle" evidence="14">
    <location>
        <begin position="120"/>
        <end position="214"/>
    </location>
</feature>
<dbReference type="InterPro" id="IPR046373">
    <property type="entry name" value="Acyl-CoA_Oxase/DH_mid-dom_sf"/>
</dbReference>
<dbReference type="GO" id="GO:0003995">
    <property type="term" value="F:acyl-CoA dehydrogenase activity"/>
    <property type="evidence" value="ECO:0007669"/>
    <property type="project" value="InterPro"/>
</dbReference>
<accession>A0A3N1M434</accession>
<comment type="similarity">
    <text evidence="2 12">Belongs to the acyl-CoA dehydrogenase family.</text>
</comment>
<keyword evidence="3 12" id="KW-0285">Flavoprotein</keyword>
<dbReference type="PROSITE" id="PS00073">
    <property type="entry name" value="ACYL_COA_DH_2"/>
    <property type="match status" value="1"/>
</dbReference>
<dbReference type="SUPFAM" id="SSF47203">
    <property type="entry name" value="Acyl-CoA dehydrogenase C-terminal domain-like"/>
    <property type="match status" value="1"/>
</dbReference>
<dbReference type="PROSITE" id="PS00072">
    <property type="entry name" value="ACYL_COA_DH_1"/>
    <property type="match status" value="1"/>
</dbReference>
<comment type="catalytic activity">
    <reaction evidence="6">
        <text>3-sulfinopropanoyl-CoA + H2O = propanoyl-CoA + sulfite + H(+)</text>
        <dbReference type="Rhea" id="RHEA:41624"/>
        <dbReference type="ChEBI" id="CHEBI:15377"/>
        <dbReference type="ChEBI" id="CHEBI:15378"/>
        <dbReference type="ChEBI" id="CHEBI:17359"/>
        <dbReference type="ChEBI" id="CHEBI:57392"/>
        <dbReference type="ChEBI" id="CHEBI:78349"/>
        <dbReference type="EC" id="3.13.1.4"/>
    </reaction>
    <physiologicalReaction direction="left-to-right" evidence="6">
        <dbReference type="Rhea" id="RHEA:41625"/>
    </physiologicalReaction>
</comment>
<proteinExistence type="inferred from homology"/>
<evidence type="ECO:0000256" key="9">
    <source>
        <dbReference type="ARBA" id="ARBA00067292"/>
    </source>
</evidence>
<dbReference type="InterPro" id="IPR009100">
    <property type="entry name" value="AcylCoA_DH/oxidase_NM_dom_sf"/>
</dbReference>
<dbReference type="PANTHER" id="PTHR43884:SF12">
    <property type="entry name" value="ISOVALERYL-COA DEHYDROGENASE, MITOCHONDRIAL-RELATED"/>
    <property type="match status" value="1"/>
</dbReference>
<evidence type="ECO:0000259" key="14">
    <source>
        <dbReference type="Pfam" id="PF02770"/>
    </source>
</evidence>
<dbReference type="EC" id="3.13.1.4" evidence="8"/>
<dbReference type="SUPFAM" id="SSF56645">
    <property type="entry name" value="Acyl-CoA dehydrogenase NM domain-like"/>
    <property type="match status" value="1"/>
</dbReference>
<evidence type="ECO:0000256" key="6">
    <source>
        <dbReference type="ARBA" id="ARBA00052938"/>
    </source>
</evidence>
<protein>
    <recommendedName>
        <fullName evidence="10">3-sulfinopropanoyl-CoA desulfinase</fullName>
        <ecNumber evidence="7">1.3.8.11</ecNumber>
        <ecNumber evidence="8">3.13.1.4</ecNumber>
    </recommendedName>
    <alternativeName>
        <fullName evidence="11">3-sulfinopropionyl coenzyme A desulfinase</fullName>
    </alternativeName>
    <alternativeName>
        <fullName evidence="9">Cyclohexane-1-carbonyl-CoA dehydrogenase</fullName>
    </alternativeName>
</protein>
<dbReference type="PIRSF" id="PIRSF016578">
    <property type="entry name" value="HsaA"/>
    <property type="match status" value="1"/>
</dbReference>
<feature type="domain" description="Acyl-CoA dehydrogenase/oxidase C-terminal" evidence="13">
    <location>
        <begin position="227"/>
        <end position="375"/>
    </location>
</feature>
<dbReference type="OrthoDB" id="5510711at2"/>
<dbReference type="Gene3D" id="1.10.540.10">
    <property type="entry name" value="Acyl-CoA dehydrogenase/oxidase, N-terminal domain"/>
    <property type="match status" value="1"/>
</dbReference>
<evidence type="ECO:0000256" key="5">
    <source>
        <dbReference type="ARBA" id="ARBA00023002"/>
    </source>
</evidence>
<dbReference type="Gene3D" id="1.20.140.10">
    <property type="entry name" value="Butyryl-CoA Dehydrogenase, subunit A, domain 3"/>
    <property type="match status" value="1"/>
</dbReference>
<evidence type="ECO:0000256" key="2">
    <source>
        <dbReference type="ARBA" id="ARBA00009347"/>
    </source>
</evidence>
<dbReference type="Pfam" id="PF02770">
    <property type="entry name" value="Acyl-CoA_dh_M"/>
    <property type="match status" value="1"/>
</dbReference>
<comment type="caution">
    <text evidence="16">The sequence shown here is derived from an EMBL/GenBank/DDBJ whole genome shotgun (WGS) entry which is preliminary data.</text>
</comment>
<dbReference type="PANTHER" id="PTHR43884">
    <property type="entry name" value="ACYL-COA DEHYDROGENASE"/>
    <property type="match status" value="1"/>
</dbReference>
<dbReference type="FunFam" id="1.20.140.10:FF:000004">
    <property type="entry name" value="Acyl-CoA dehydrogenase FadE25"/>
    <property type="match status" value="1"/>
</dbReference>
<feature type="domain" description="Acyl-CoA dehydrogenase/oxidase N-terminal" evidence="15">
    <location>
        <begin position="4"/>
        <end position="116"/>
    </location>
</feature>
<dbReference type="RefSeq" id="WP_123689773.1">
    <property type="nucleotide sequence ID" value="NZ_AP019700.1"/>
</dbReference>
<dbReference type="FunFam" id="1.10.540.10:FF:000002">
    <property type="entry name" value="Acyl-CoA dehydrogenase FadE19"/>
    <property type="match status" value="1"/>
</dbReference>
<dbReference type="EC" id="1.3.8.11" evidence="7"/>
<evidence type="ECO:0000256" key="11">
    <source>
        <dbReference type="ARBA" id="ARBA00075603"/>
    </source>
</evidence>
<keyword evidence="5 12" id="KW-0560">Oxidoreductase</keyword>
<sequence length="378" mass="40555">MHLTEEQGMVRDMARAFAAEHLAPHADARDRAGEFPKSVLNEMGELGLMGMTVPEEWGGAGIDNVSAALAIEEIAVGHGSCSTIVSVHNSVGCQPILRFGSDDQKERFLKPLARGQMLGAFCLTEPGAGSDASALTTRARRDGNHWVLNGTKQFITSGRSADLAIVFAVTDPAAGKRGISAFLVPTDNPGWNVVRVEEKLGLRASDTCQILLEDLRLTPDMMLGEEGRGYGIALANLEGGRIGIAAQAVGMARAAYEAALAYAKERKSFGKPIIEHQAVAFRLADMATQIHAARLMTLDAAGRKDRGEPCLTEAAMAKLFASEMAERVASDAIQIHGGYGYLADFPVERIYRDVRICQIYEGTSDIQRLVISRAIAAD</sequence>
<evidence type="ECO:0000256" key="1">
    <source>
        <dbReference type="ARBA" id="ARBA00001974"/>
    </source>
</evidence>
<evidence type="ECO:0000259" key="15">
    <source>
        <dbReference type="Pfam" id="PF02771"/>
    </source>
</evidence>
<name>A0A3N1M434_9PROT</name>
<dbReference type="EMBL" id="RJKX01000013">
    <property type="protein sequence ID" value="ROQ00502.1"/>
    <property type="molecule type" value="Genomic_DNA"/>
</dbReference>
<dbReference type="Pfam" id="PF00441">
    <property type="entry name" value="Acyl-CoA_dh_1"/>
    <property type="match status" value="1"/>
</dbReference>
<evidence type="ECO:0000256" key="4">
    <source>
        <dbReference type="ARBA" id="ARBA00022827"/>
    </source>
</evidence>
<evidence type="ECO:0000256" key="7">
    <source>
        <dbReference type="ARBA" id="ARBA00066361"/>
    </source>
</evidence>